<name>A0A9P6DMR2_9AGAM</name>
<organism evidence="1 2">
    <name type="scientific">Hydnum rufescens UP504</name>
    <dbReference type="NCBI Taxonomy" id="1448309"/>
    <lineage>
        <taxon>Eukaryota</taxon>
        <taxon>Fungi</taxon>
        <taxon>Dikarya</taxon>
        <taxon>Basidiomycota</taxon>
        <taxon>Agaricomycotina</taxon>
        <taxon>Agaricomycetes</taxon>
        <taxon>Cantharellales</taxon>
        <taxon>Hydnaceae</taxon>
        <taxon>Hydnum</taxon>
    </lineage>
</organism>
<evidence type="ECO:0000313" key="2">
    <source>
        <dbReference type="Proteomes" id="UP000886523"/>
    </source>
</evidence>
<protein>
    <submittedName>
        <fullName evidence="1">Uncharacterized protein</fullName>
    </submittedName>
</protein>
<evidence type="ECO:0000313" key="1">
    <source>
        <dbReference type="EMBL" id="KAF9503815.1"/>
    </source>
</evidence>
<dbReference type="AlphaFoldDB" id="A0A9P6DMR2"/>
<reference evidence="1" key="1">
    <citation type="journal article" date="2020" name="Nat. Commun.">
        <title>Large-scale genome sequencing of mycorrhizal fungi provides insights into the early evolution of symbiotic traits.</title>
        <authorList>
            <person name="Miyauchi S."/>
            <person name="Kiss E."/>
            <person name="Kuo A."/>
            <person name="Drula E."/>
            <person name="Kohler A."/>
            <person name="Sanchez-Garcia M."/>
            <person name="Morin E."/>
            <person name="Andreopoulos B."/>
            <person name="Barry K.W."/>
            <person name="Bonito G."/>
            <person name="Buee M."/>
            <person name="Carver A."/>
            <person name="Chen C."/>
            <person name="Cichocki N."/>
            <person name="Clum A."/>
            <person name="Culley D."/>
            <person name="Crous P.W."/>
            <person name="Fauchery L."/>
            <person name="Girlanda M."/>
            <person name="Hayes R.D."/>
            <person name="Keri Z."/>
            <person name="LaButti K."/>
            <person name="Lipzen A."/>
            <person name="Lombard V."/>
            <person name="Magnuson J."/>
            <person name="Maillard F."/>
            <person name="Murat C."/>
            <person name="Nolan M."/>
            <person name="Ohm R.A."/>
            <person name="Pangilinan J."/>
            <person name="Pereira M.F."/>
            <person name="Perotto S."/>
            <person name="Peter M."/>
            <person name="Pfister S."/>
            <person name="Riley R."/>
            <person name="Sitrit Y."/>
            <person name="Stielow J.B."/>
            <person name="Szollosi G."/>
            <person name="Zifcakova L."/>
            <person name="Stursova M."/>
            <person name="Spatafora J.W."/>
            <person name="Tedersoo L."/>
            <person name="Vaario L.M."/>
            <person name="Yamada A."/>
            <person name="Yan M."/>
            <person name="Wang P."/>
            <person name="Xu J."/>
            <person name="Bruns T."/>
            <person name="Baldrian P."/>
            <person name="Vilgalys R."/>
            <person name="Dunand C."/>
            <person name="Henrissat B."/>
            <person name="Grigoriev I.V."/>
            <person name="Hibbett D."/>
            <person name="Nagy L.G."/>
            <person name="Martin F.M."/>
        </authorList>
    </citation>
    <scope>NUCLEOTIDE SEQUENCE</scope>
    <source>
        <strain evidence="1">UP504</strain>
    </source>
</reference>
<keyword evidence="2" id="KW-1185">Reference proteome</keyword>
<dbReference type="Proteomes" id="UP000886523">
    <property type="component" value="Unassembled WGS sequence"/>
</dbReference>
<accession>A0A9P6DMR2</accession>
<proteinExistence type="predicted"/>
<sequence>MEAENRGKNRDTARRQVHLQQPLCDRLRRDHSVVSCAAHVINANECPFPIPTATAALGHVATGESHSPGGPVRARWALMYDDALDDCVITTIGDAAATGEVWKALVNSKFAEKTGGRTLPSARDSVL</sequence>
<comment type="caution">
    <text evidence="1">The sequence shown here is derived from an EMBL/GenBank/DDBJ whole genome shotgun (WGS) entry which is preliminary data.</text>
</comment>
<gene>
    <name evidence="1" type="ORF">BS47DRAFT_746392</name>
</gene>
<dbReference type="OrthoDB" id="10007757at2759"/>
<dbReference type="EMBL" id="MU129298">
    <property type="protein sequence ID" value="KAF9503815.1"/>
    <property type="molecule type" value="Genomic_DNA"/>
</dbReference>